<accession>A0A1W6ZZH0</accession>
<comment type="similarity">
    <text evidence="2 6">Belongs to the cytochrome c oxidase subunit 3 family.</text>
</comment>
<dbReference type="CDD" id="cd02865">
    <property type="entry name" value="Heme_Cu_Oxidase_III_2"/>
    <property type="match status" value="1"/>
</dbReference>
<keyword evidence="10" id="KW-1185">Reference proteome</keyword>
<dbReference type="Pfam" id="PF00510">
    <property type="entry name" value="COX3"/>
    <property type="match status" value="1"/>
</dbReference>
<dbReference type="AlphaFoldDB" id="A0A1W6ZZH0"/>
<evidence type="ECO:0000256" key="2">
    <source>
        <dbReference type="ARBA" id="ARBA00010581"/>
    </source>
</evidence>
<dbReference type="EMBL" id="CP021112">
    <property type="protein sequence ID" value="ARQ02756.1"/>
    <property type="molecule type" value="Genomic_DNA"/>
</dbReference>
<gene>
    <name evidence="9" type="ORF">CAK95_05155</name>
</gene>
<protein>
    <submittedName>
        <fullName evidence="9">Cytochrome-c oxidase</fullName>
    </submittedName>
</protein>
<keyword evidence="4 7" id="KW-1133">Transmembrane helix</keyword>
<evidence type="ECO:0000256" key="1">
    <source>
        <dbReference type="ARBA" id="ARBA00004141"/>
    </source>
</evidence>
<dbReference type="GO" id="GO:0004129">
    <property type="term" value="F:cytochrome-c oxidase activity"/>
    <property type="evidence" value="ECO:0007669"/>
    <property type="project" value="InterPro"/>
</dbReference>
<feature type="transmembrane region" description="Helical" evidence="7">
    <location>
        <begin position="134"/>
        <end position="154"/>
    </location>
</feature>
<dbReference type="GO" id="GO:0019646">
    <property type="term" value="P:aerobic electron transport chain"/>
    <property type="evidence" value="ECO:0007669"/>
    <property type="project" value="InterPro"/>
</dbReference>
<dbReference type="PROSITE" id="PS50253">
    <property type="entry name" value="COX3"/>
    <property type="match status" value="1"/>
</dbReference>
<feature type="transmembrane region" description="Helical" evidence="7">
    <location>
        <begin position="175"/>
        <end position="196"/>
    </location>
</feature>
<dbReference type="InterPro" id="IPR000298">
    <property type="entry name" value="Cyt_c_oxidase-like_su3"/>
</dbReference>
<comment type="subcellular location">
    <subcellularLocation>
        <location evidence="6">Cell membrane</location>
        <topology evidence="6">Multi-pass membrane protein</topology>
    </subcellularLocation>
    <subcellularLocation>
        <location evidence="1">Membrane</location>
        <topology evidence="1">Multi-pass membrane protein</topology>
    </subcellularLocation>
</comment>
<keyword evidence="3 6" id="KW-0812">Transmembrane</keyword>
<dbReference type="InterPro" id="IPR035973">
    <property type="entry name" value="Cyt_c_oxidase_su3-like_sf"/>
</dbReference>
<dbReference type="InterPro" id="IPR024791">
    <property type="entry name" value="Cyt_c/ubiquinol_Oxase_su3"/>
</dbReference>
<feature type="transmembrane region" description="Helical" evidence="7">
    <location>
        <begin position="94"/>
        <end position="114"/>
    </location>
</feature>
<evidence type="ECO:0000256" key="7">
    <source>
        <dbReference type="SAM" id="Phobius"/>
    </source>
</evidence>
<evidence type="ECO:0000256" key="5">
    <source>
        <dbReference type="ARBA" id="ARBA00023136"/>
    </source>
</evidence>
<evidence type="ECO:0000313" key="10">
    <source>
        <dbReference type="Proteomes" id="UP000194137"/>
    </source>
</evidence>
<feature type="domain" description="Heme-copper oxidase subunit III family profile" evidence="8">
    <location>
        <begin position="26"/>
        <end position="199"/>
    </location>
</feature>
<dbReference type="GO" id="GO:0005886">
    <property type="term" value="C:plasma membrane"/>
    <property type="evidence" value="ECO:0007669"/>
    <property type="project" value="UniProtKB-SubCell"/>
</dbReference>
<dbReference type="InterPro" id="IPR013833">
    <property type="entry name" value="Cyt_c_oxidase_su3_a-hlx"/>
</dbReference>
<proteinExistence type="inferred from homology"/>
<evidence type="ECO:0000256" key="6">
    <source>
        <dbReference type="RuleBase" id="RU003376"/>
    </source>
</evidence>
<organism evidence="9 10">
    <name type="scientific">Pseudorhodoplanes sinuspersici</name>
    <dbReference type="NCBI Taxonomy" id="1235591"/>
    <lineage>
        <taxon>Bacteria</taxon>
        <taxon>Pseudomonadati</taxon>
        <taxon>Pseudomonadota</taxon>
        <taxon>Alphaproteobacteria</taxon>
        <taxon>Hyphomicrobiales</taxon>
        <taxon>Pseudorhodoplanes</taxon>
    </lineage>
</organism>
<evidence type="ECO:0000256" key="4">
    <source>
        <dbReference type="ARBA" id="ARBA00022989"/>
    </source>
</evidence>
<feature type="transmembrane region" description="Helical" evidence="7">
    <location>
        <begin position="61"/>
        <end position="82"/>
    </location>
</feature>
<sequence length="217" mass="23483">MAKPWLEAGPVGEVSGAGSSQISPAKVGLGFFIVVAGALFTLFLSAYFMRMQMGDWRPLPVPALLWFNTFVLILSSIALQWARVAANRDEMDGVTFGLLGAGVTSLGFLGGQIIAWHQLASAGYGLASNPANTFFYVLTAAHGLHVLGGIVALGRTANKVWHSERASQVRLSVDLCAIYWHFLLLVWLILFGLLLMEPGDSFTEFLVRCIQLIPGSR</sequence>
<feature type="transmembrane region" description="Helical" evidence="7">
    <location>
        <begin position="29"/>
        <end position="49"/>
    </location>
</feature>
<dbReference type="STRING" id="1235591.CAK95_05155"/>
<evidence type="ECO:0000256" key="3">
    <source>
        <dbReference type="ARBA" id="ARBA00022692"/>
    </source>
</evidence>
<dbReference type="KEGG" id="psin:CAK95_05155"/>
<dbReference type="PANTHER" id="PTHR11403">
    <property type="entry name" value="CYTOCHROME C OXIDASE SUBUNIT III"/>
    <property type="match status" value="1"/>
</dbReference>
<keyword evidence="5 7" id="KW-0472">Membrane</keyword>
<name>A0A1W6ZZH0_9HYPH</name>
<dbReference type="PANTHER" id="PTHR11403:SF10">
    <property type="entry name" value="CYTOCHROME C OXIDASE"/>
    <property type="match status" value="1"/>
</dbReference>
<evidence type="ECO:0000313" key="9">
    <source>
        <dbReference type="EMBL" id="ARQ02756.1"/>
    </source>
</evidence>
<dbReference type="SUPFAM" id="SSF81452">
    <property type="entry name" value="Cytochrome c oxidase subunit III-like"/>
    <property type="match status" value="1"/>
</dbReference>
<evidence type="ECO:0000259" key="8">
    <source>
        <dbReference type="PROSITE" id="PS50253"/>
    </source>
</evidence>
<dbReference type="Proteomes" id="UP000194137">
    <property type="component" value="Chromosome"/>
</dbReference>
<dbReference type="Gene3D" id="1.20.120.80">
    <property type="entry name" value="Cytochrome c oxidase, subunit III, four-helix bundle"/>
    <property type="match status" value="1"/>
</dbReference>
<reference evidence="9 10" key="1">
    <citation type="submission" date="2017-05" db="EMBL/GenBank/DDBJ databases">
        <title>Full genome sequence of Pseudorhodoplanes sinuspersici.</title>
        <authorList>
            <person name="Dastgheib S.M.M."/>
            <person name="Shavandi M."/>
            <person name="Tirandaz H."/>
        </authorList>
    </citation>
    <scope>NUCLEOTIDE SEQUENCE [LARGE SCALE GENOMIC DNA]</scope>
    <source>
        <strain evidence="9 10">RIPI110</strain>
    </source>
</reference>